<evidence type="ECO:0000313" key="2">
    <source>
        <dbReference type="EMBL" id="CAG5137905.1"/>
    </source>
</evidence>
<protein>
    <submittedName>
        <fullName evidence="2">Uncharacterized protein</fullName>
    </submittedName>
</protein>
<dbReference type="EMBL" id="CAJRGZ010000012">
    <property type="protein sequence ID" value="CAG5137905.1"/>
    <property type="molecule type" value="Genomic_DNA"/>
</dbReference>
<keyword evidence="1" id="KW-0812">Transmembrane</keyword>
<dbReference type="Pfam" id="PF20219">
    <property type="entry name" value="DUF6579"/>
    <property type="match status" value="1"/>
</dbReference>
<evidence type="ECO:0000256" key="1">
    <source>
        <dbReference type="SAM" id="Phobius"/>
    </source>
</evidence>
<proteinExistence type="predicted"/>
<reference evidence="2" key="1">
    <citation type="submission" date="2021-05" db="EMBL/GenBank/DDBJ databases">
        <authorList>
            <person name="Stam R."/>
        </authorList>
    </citation>
    <scope>NUCLEOTIDE SEQUENCE</scope>
    <source>
        <strain evidence="2">CS162</strain>
    </source>
</reference>
<name>A0A8J2HV03_9PLEO</name>
<dbReference type="AlphaFoldDB" id="A0A8J2HV03"/>
<keyword evidence="1" id="KW-0472">Membrane</keyword>
<comment type="caution">
    <text evidence="2">The sequence shown here is derived from an EMBL/GenBank/DDBJ whole genome shotgun (WGS) entry which is preliminary data.</text>
</comment>
<organism evidence="2 3">
    <name type="scientific">Alternaria atra</name>
    <dbReference type="NCBI Taxonomy" id="119953"/>
    <lineage>
        <taxon>Eukaryota</taxon>
        <taxon>Fungi</taxon>
        <taxon>Dikarya</taxon>
        <taxon>Ascomycota</taxon>
        <taxon>Pezizomycotina</taxon>
        <taxon>Dothideomycetes</taxon>
        <taxon>Pleosporomycetidae</taxon>
        <taxon>Pleosporales</taxon>
        <taxon>Pleosporineae</taxon>
        <taxon>Pleosporaceae</taxon>
        <taxon>Alternaria</taxon>
        <taxon>Alternaria sect. Ulocladioides</taxon>
    </lineage>
</organism>
<dbReference type="GeneID" id="67013885"/>
<sequence length="267" mass="29241">MGAELSKAVDPIKAIAVAGENFQADQVMKDIGVNTQFNAKTLDSKANLSYQENFPDHVIHMFNDKVRTTSECEPERLHYFAVYHPGSETFAAIQNQLYERKEFIGCFNDLNELGTSLVWTRQSVGRKAILHVLLPSGHKYRIDNTIHIPPGILPLRIYGQTHLDGEPYVSAKFDVKGDFRSTGLEMMFRGRERLAANSLATIAGSSAGSALILVSGVLFFTPAAPLGLVGILATPVAAYFIGKACKDSVKSDMMKKKVGRIGCSRTS</sequence>
<keyword evidence="3" id="KW-1185">Reference proteome</keyword>
<dbReference type="Proteomes" id="UP000676310">
    <property type="component" value="Unassembled WGS sequence"/>
</dbReference>
<dbReference type="RefSeq" id="XP_043163772.1">
    <property type="nucleotide sequence ID" value="XM_043307837.1"/>
</dbReference>
<gene>
    <name evidence="2" type="ORF">ALTATR162_LOCUS244</name>
</gene>
<dbReference type="OrthoDB" id="3757678at2759"/>
<keyword evidence="1" id="KW-1133">Transmembrane helix</keyword>
<accession>A0A8J2HV03</accession>
<feature type="transmembrane region" description="Helical" evidence="1">
    <location>
        <begin position="226"/>
        <end position="245"/>
    </location>
</feature>
<evidence type="ECO:0000313" key="3">
    <source>
        <dbReference type="Proteomes" id="UP000676310"/>
    </source>
</evidence>
<feature type="transmembrane region" description="Helical" evidence="1">
    <location>
        <begin position="194"/>
        <end position="220"/>
    </location>
</feature>
<dbReference type="InterPro" id="IPR046486">
    <property type="entry name" value="DUF6579"/>
</dbReference>